<evidence type="ECO:0000256" key="1">
    <source>
        <dbReference type="SAM" id="MobiDB-lite"/>
    </source>
</evidence>
<gene>
    <name evidence="2" type="ORF">Fot_02482</name>
</gene>
<organism evidence="2 3">
    <name type="scientific">Forsythia ovata</name>
    <dbReference type="NCBI Taxonomy" id="205694"/>
    <lineage>
        <taxon>Eukaryota</taxon>
        <taxon>Viridiplantae</taxon>
        <taxon>Streptophyta</taxon>
        <taxon>Embryophyta</taxon>
        <taxon>Tracheophyta</taxon>
        <taxon>Spermatophyta</taxon>
        <taxon>Magnoliopsida</taxon>
        <taxon>eudicotyledons</taxon>
        <taxon>Gunneridae</taxon>
        <taxon>Pentapetalae</taxon>
        <taxon>asterids</taxon>
        <taxon>lamiids</taxon>
        <taxon>Lamiales</taxon>
        <taxon>Oleaceae</taxon>
        <taxon>Forsythieae</taxon>
        <taxon>Forsythia</taxon>
    </lineage>
</organism>
<comment type="caution">
    <text evidence="2">The sequence shown here is derived from an EMBL/GenBank/DDBJ whole genome shotgun (WGS) entry which is preliminary data.</text>
</comment>
<evidence type="ECO:0000313" key="3">
    <source>
        <dbReference type="Proteomes" id="UP001604277"/>
    </source>
</evidence>
<dbReference type="AlphaFoldDB" id="A0ABD1X6Z4"/>
<name>A0ABD1X6Z4_9LAMI</name>
<reference evidence="3" key="1">
    <citation type="submission" date="2024-07" db="EMBL/GenBank/DDBJ databases">
        <title>Two chromosome-level genome assemblies of Korean endemic species Abeliophyllum distichum and Forsythia ovata (Oleaceae).</title>
        <authorList>
            <person name="Jang H."/>
        </authorList>
    </citation>
    <scope>NUCLEOTIDE SEQUENCE [LARGE SCALE GENOMIC DNA]</scope>
</reference>
<dbReference type="EMBL" id="JBFOLJ010000001">
    <property type="protein sequence ID" value="KAL2557743.1"/>
    <property type="molecule type" value="Genomic_DNA"/>
</dbReference>
<evidence type="ECO:0000313" key="2">
    <source>
        <dbReference type="EMBL" id="KAL2557743.1"/>
    </source>
</evidence>
<proteinExistence type="predicted"/>
<accession>A0ABD1X6Z4</accession>
<feature type="region of interest" description="Disordered" evidence="1">
    <location>
        <begin position="79"/>
        <end position="100"/>
    </location>
</feature>
<dbReference type="Proteomes" id="UP001604277">
    <property type="component" value="Unassembled WGS sequence"/>
</dbReference>
<feature type="compositionally biased region" description="Polar residues" evidence="1">
    <location>
        <begin position="91"/>
        <end position="100"/>
    </location>
</feature>
<keyword evidence="3" id="KW-1185">Reference proteome</keyword>
<protein>
    <submittedName>
        <fullName evidence="2">Uncharacterized protein</fullName>
    </submittedName>
</protein>
<sequence>MLIYSYLPRGGVVEARNASSPLLAPTFLFSDCLALPGEGTGLAGIDVYGTSDVASGAGRIYEELSVVISGICNTVAPGSVVADGTRGRGELSSTTPHTLS</sequence>